<dbReference type="InterPro" id="IPR011009">
    <property type="entry name" value="Kinase-like_dom_sf"/>
</dbReference>
<feature type="region of interest" description="Disordered" evidence="7">
    <location>
        <begin position="646"/>
        <end position="670"/>
    </location>
</feature>
<feature type="region of interest" description="Disordered" evidence="7">
    <location>
        <begin position="102"/>
        <end position="125"/>
    </location>
</feature>
<dbReference type="Pfam" id="PF00069">
    <property type="entry name" value="Pkinase"/>
    <property type="match status" value="1"/>
</dbReference>
<dbReference type="GO" id="GO:0005524">
    <property type="term" value="F:ATP binding"/>
    <property type="evidence" value="ECO:0007669"/>
    <property type="project" value="UniProtKB-UniRule"/>
</dbReference>
<feature type="compositionally biased region" description="Low complexity" evidence="7">
    <location>
        <begin position="261"/>
        <end position="275"/>
    </location>
</feature>
<evidence type="ECO:0000313" key="9">
    <source>
        <dbReference type="EMBL" id="VEU33393.1"/>
    </source>
</evidence>
<organism evidence="9 10">
    <name type="scientific">Pseudo-nitzschia multistriata</name>
    <dbReference type="NCBI Taxonomy" id="183589"/>
    <lineage>
        <taxon>Eukaryota</taxon>
        <taxon>Sar</taxon>
        <taxon>Stramenopiles</taxon>
        <taxon>Ochrophyta</taxon>
        <taxon>Bacillariophyta</taxon>
        <taxon>Bacillariophyceae</taxon>
        <taxon>Bacillariophycidae</taxon>
        <taxon>Bacillariales</taxon>
        <taxon>Bacillariaceae</taxon>
        <taxon>Pseudo-nitzschia</taxon>
    </lineage>
</organism>
<keyword evidence="2" id="KW-0808">Transferase</keyword>
<dbReference type="InterPro" id="IPR008271">
    <property type="entry name" value="Ser/Thr_kinase_AS"/>
</dbReference>
<dbReference type="PROSITE" id="PS00107">
    <property type="entry name" value="PROTEIN_KINASE_ATP"/>
    <property type="match status" value="1"/>
</dbReference>
<evidence type="ECO:0000256" key="1">
    <source>
        <dbReference type="ARBA" id="ARBA00022527"/>
    </source>
</evidence>
<accession>A0A448YUC7</accession>
<reference evidence="9 10" key="1">
    <citation type="submission" date="2019-01" db="EMBL/GenBank/DDBJ databases">
        <authorList>
            <person name="Ferrante I. M."/>
        </authorList>
    </citation>
    <scope>NUCLEOTIDE SEQUENCE [LARGE SCALE GENOMIC DNA]</scope>
    <source>
        <strain evidence="9 10">B856</strain>
    </source>
</reference>
<evidence type="ECO:0000256" key="2">
    <source>
        <dbReference type="ARBA" id="ARBA00022679"/>
    </source>
</evidence>
<dbReference type="InterPro" id="IPR000719">
    <property type="entry name" value="Prot_kinase_dom"/>
</dbReference>
<keyword evidence="4" id="KW-0418">Kinase</keyword>
<dbReference type="EMBL" id="CAACVS010000001">
    <property type="protein sequence ID" value="VEU33393.1"/>
    <property type="molecule type" value="Genomic_DNA"/>
</dbReference>
<name>A0A448YUC7_9STRA</name>
<dbReference type="Gene3D" id="1.10.510.10">
    <property type="entry name" value="Transferase(Phosphotransferase) domain 1"/>
    <property type="match status" value="1"/>
</dbReference>
<dbReference type="InterPro" id="IPR050205">
    <property type="entry name" value="CDPK_Ser/Thr_kinases"/>
</dbReference>
<dbReference type="PROSITE" id="PS50011">
    <property type="entry name" value="PROTEIN_KINASE_DOM"/>
    <property type="match status" value="1"/>
</dbReference>
<protein>
    <recommendedName>
        <fullName evidence="8">Protein kinase domain-containing protein</fullName>
    </recommendedName>
</protein>
<proteinExistence type="predicted"/>
<dbReference type="GO" id="GO:0004674">
    <property type="term" value="F:protein serine/threonine kinase activity"/>
    <property type="evidence" value="ECO:0007669"/>
    <property type="project" value="UniProtKB-KW"/>
</dbReference>
<feature type="binding site" evidence="6">
    <location>
        <position position="365"/>
    </location>
    <ligand>
        <name>ATP</name>
        <dbReference type="ChEBI" id="CHEBI:30616"/>
    </ligand>
</feature>
<evidence type="ECO:0000313" key="10">
    <source>
        <dbReference type="Proteomes" id="UP000291116"/>
    </source>
</evidence>
<dbReference type="OrthoDB" id="40902at2759"/>
<keyword evidence="5 6" id="KW-0067">ATP-binding</keyword>
<feature type="region of interest" description="Disordered" evidence="7">
    <location>
        <begin position="234"/>
        <end position="284"/>
    </location>
</feature>
<dbReference type="AlphaFoldDB" id="A0A448YUC7"/>
<sequence length="713" mass="79403">MSTIDLSEEKSRLFLLGSSGSTKDGDGISVEKISSKNSNLPMHHALSQSRIKNSVCAQNSVAQVLKNKSDLPVSGQHQQTEHKIVTGTNQRTSPCITRATKSNFKHDHPKTSMTPSAQKRFPNPNGTNIIVQKEDTIQHQHREMIRKITSGIFFDVSRTPLAKGVHTANEKEQKHSNHDKAQEEVPIMEPEVDTQDTSSSRLLMMPLHRMLEVESPSVMEEHLEKIAAAEVTSTIRTGTNKTRRGAISRLSRNRDSMSSQSLNVSATPVSSSSESKGTITPSKSRTKSTISCCIQRTSTRKYKKLTLSAYRKPEETVCLTGCDASRLLENEYNLRAPGCKIIGHGAFSTVRSALRITDGTKVAIKSISKFDALRARRLRRPKGSKHMDEWEIMKLLRNNPHVLTLYDVFETDEEIHLVTEFCRGGELFDAIKRKSTQRSSFRRGRFSEAQAARITNQILKAIVELHALGIVHRDIKAENILLLNNDESDMKVKLCDFGMARLYQQTKTQLPEVSSDGELSPSTPGLLFGCSVNTPPEGFHGSTIGPATDIFSLGVTLYILLCGFPPVFCENFVEFPEAYWNDISEEAKDVVRSMLHHDPQQRISAVDLLKKSWIRHDTSRFRRGSISADLEMVRVQLIRSLEEAAGCPSKGTSKRRGFGTGGGPNKRPRLSSLDISLSALYSCTKKRDIRVIEERVESRTIGGEERGEGMACS</sequence>
<dbReference type="SUPFAM" id="SSF56112">
    <property type="entry name" value="Protein kinase-like (PK-like)"/>
    <property type="match status" value="1"/>
</dbReference>
<dbReference type="Gene3D" id="3.30.200.20">
    <property type="entry name" value="Phosphorylase Kinase, domain 1"/>
    <property type="match status" value="1"/>
</dbReference>
<dbReference type="PANTHER" id="PTHR24349">
    <property type="entry name" value="SERINE/THREONINE-PROTEIN KINASE"/>
    <property type="match status" value="1"/>
</dbReference>
<evidence type="ECO:0000256" key="4">
    <source>
        <dbReference type="ARBA" id="ARBA00022777"/>
    </source>
</evidence>
<gene>
    <name evidence="9" type="ORF">PSNMU_V1.4_AUG-EV-PASAV3_0001970</name>
</gene>
<feature type="domain" description="Protein kinase" evidence="8">
    <location>
        <begin position="336"/>
        <end position="614"/>
    </location>
</feature>
<dbReference type="InterPro" id="IPR017441">
    <property type="entry name" value="Protein_kinase_ATP_BS"/>
</dbReference>
<dbReference type="PROSITE" id="PS00108">
    <property type="entry name" value="PROTEIN_KINASE_ST"/>
    <property type="match status" value="1"/>
</dbReference>
<evidence type="ECO:0000256" key="7">
    <source>
        <dbReference type="SAM" id="MobiDB-lite"/>
    </source>
</evidence>
<dbReference type="SMART" id="SM00220">
    <property type="entry name" value="S_TKc"/>
    <property type="match status" value="1"/>
</dbReference>
<keyword evidence="1" id="KW-0723">Serine/threonine-protein kinase</keyword>
<evidence type="ECO:0000256" key="5">
    <source>
        <dbReference type="ARBA" id="ARBA00022840"/>
    </source>
</evidence>
<evidence type="ECO:0000256" key="6">
    <source>
        <dbReference type="PROSITE-ProRule" id="PRU10141"/>
    </source>
</evidence>
<evidence type="ECO:0000256" key="3">
    <source>
        <dbReference type="ARBA" id="ARBA00022741"/>
    </source>
</evidence>
<evidence type="ECO:0000259" key="8">
    <source>
        <dbReference type="PROSITE" id="PS50011"/>
    </source>
</evidence>
<dbReference type="Proteomes" id="UP000291116">
    <property type="component" value="Unassembled WGS sequence"/>
</dbReference>
<keyword evidence="3 6" id="KW-0547">Nucleotide-binding</keyword>
<keyword evidence="10" id="KW-1185">Reference proteome</keyword>